<feature type="transmembrane region" description="Helical" evidence="5">
    <location>
        <begin position="531"/>
        <end position="555"/>
    </location>
</feature>
<accession>A0AA38J2P8</accession>
<sequence length="866" mass="100120">MKLRSPDDAVDLVGVKLGNQGNYVNIIAVYIPPAKPSYVYEAIFEYIELTTDLTKRTIFAGDFNIPEYNYEQNILGSKGTVNALHTFMAFNAMNQINNIPNKNGRYLDLVLCSEDIVFEITRQLDPLVKEDDHHPSLELLVRLSNFERNIPFVTQHSKYYYNYKKCDLTTLYTELAFKSWEDLYKISNVDEATDFFYNDLMKCVDSFVPCKPIKNRTYPKWYTLQLIKLIEMKNRYRKLYKKTKLQYYSDMVIQIRKEIKSNIKKDYDKFVSDAQFRLRNDPHKLWSFIDTKKNVTRIPGKMTLDAEELSSPYSIVEGFADLFSSVYSSKTCHPICDTFDSVFIHNSMEKVEFEKLLNIIGKWGQFQIRAYIPLCCVVVFSVFQMSYIFVARDTKYRCKIQNCRNDSELYNPTWLKNAVPYKNNVPSRCLLYMPMYNNTCTDFYKNETYTCHAYVFEKKQTTIVQDFNITCDENLWKLTLAGTVSAIGELFCLPFVGFLSDHFGRKRMIIASLVFSTTVGLMRSYSPEYIVYIILEFLDTALGSGLYSGAFILALEIVDKTRRSTANTIISLAFALGQVILATAAWITSSWRIFLRVIYAPGVLILFSLWYIPESVRWLILKKRAKHAHKVLNTMSKMNAGVEFDKDILTTEFSQHQNDRKLSFPLKEVFKSKKIVIRIIHCSFTWICCTFPYYGLTIQSVTLSENVYANFICTSLVEVPAYFITQSIIDRFGRRKTLGLSLITGGVWCVLVNFVDESKWLSLVIFLKGKFFITVSYTILYIYTAELFPTNSRHSIFAICSMFGRIGSMIAPQIPLLERIFKSLPLIIFFATAVTSGVLAFWLPETLNTELPKDNNEAIEIEEQGG</sequence>
<feature type="transmembrane region" description="Helical" evidence="5">
    <location>
        <begin position="820"/>
        <end position="843"/>
    </location>
</feature>
<dbReference type="CDD" id="cd17317">
    <property type="entry name" value="MFS_SLC22"/>
    <property type="match status" value="1"/>
</dbReference>
<dbReference type="Proteomes" id="UP001168821">
    <property type="component" value="Unassembled WGS sequence"/>
</dbReference>
<evidence type="ECO:0000259" key="6">
    <source>
        <dbReference type="PROSITE" id="PS50850"/>
    </source>
</evidence>
<dbReference type="InterPro" id="IPR005829">
    <property type="entry name" value="Sugar_transporter_CS"/>
</dbReference>
<dbReference type="GO" id="GO:0022857">
    <property type="term" value="F:transmembrane transporter activity"/>
    <property type="evidence" value="ECO:0007669"/>
    <property type="project" value="InterPro"/>
</dbReference>
<keyword evidence="2 5" id="KW-0812">Transmembrane</keyword>
<name>A0AA38J2P8_9CUCU</name>
<evidence type="ECO:0000256" key="4">
    <source>
        <dbReference type="ARBA" id="ARBA00023136"/>
    </source>
</evidence>
<dbReference type="PROSITE" id="PS50850">
    <property type="entry name" value="MFS"/>
    <property type="match status" value="1"/>
</dbReference>
<dbReference type="AlphaFoldDB" id="A0AA38J2P8"/>
<comment type="caution">
    <text evidence="7">The sequence shown here is derived from an EMBL/GenBank/DDBJ whole genome shotgun (WGS) entry which is preliminary data.</text>
</comment>
<keyword evidence="4 5" id="KW-0472">Membrane</keyword>
<dbReference type="Pfam" id="PF14529">
    <property type="entry name" value="Exo_endo_phos_2"/>
    <property type="match status" value="1"/>
</dbReference>
<dbReference type="InterPro" id="IPR005135">
    <property type="entry name" value="Endo/exonuclease/phosphatase"/>
</dbReference>
<dbReference type="InterPro" id="IPR005828">
    <property type="entry name" value="MFS_sugar_transport-like"/>
</dbReference>
<dbReference type="Gene3D" id="1.20.1250.20">
    <property type="entry name" value="MFS general substrate transporter like domains"/>
    <property type="match status" value="1"/>
</dbReference>
<proteinExistence type="predicted"/>
<evidence type="ECO:0000256" key="2">
    <source>
        <dbReference type="ARBA" id="ARBA00022692"/>
    </source>
</evidence>
<dbReference type="SUPFAM" id="SSF56219">
    <property type="entry name" value="DNase I-like"/>
    <property type="match status" value="1"/>
</dbReference>
<feature type="transmembrane region" description="Helical" evidence="5">
    <location>
        <begin position="593"/>
        <end position="612"/>
    </location>
</feature>
<feature type="transmembrane region" description="Helical" evidence="5">
    <location>
        <begin position="795"/>
        <end position="814"/>
    </location>
</feature>
<protein>
    <recommendedName>
        <fullName evidence="6">Major facilitator superfamily (MFS) profile domain-containing protein</fullName>
    </recommendedName>
</protein>
<evidence type="ECO:0000256" key="5">
    <source>
        <dbReference type="SAM" id="Phobius"/>
    </source>
</evidence>
<keyword evidence="8" id="KW-1185">Reference proteome</keyword>
<keyword evidence="3 5" id="KW-1133">Transmembrane helix</keyword>
<evidence type="ECO:0000313" key="8">
    <source>
        <dbReference type="Proteomes" id="UP001168821"/>
    </source>
</evidence>
<dbReference type="InterPro" id="IPR020846">
    <property type="entry name" value="MFS_dom"/>
</dbReference>
<dbReference type="Pfam" id="PF00083">
    <property type="entry name" value="Sugar_tr"/>
    <property type="match status" value="1"/>
</dbReference>
<feature type="transmembrane region" description="Helical" evidence="5">
    <location>
        <begin position="567"/>
        <end position="587"/>
    </location>
</feature>
<evidence type="ECO:0000256" key="1">
    <source>
        <dbReference type="ARBA" id="ARBA00004141"/>
    </source>
</evidence>
<comment type="subcellular location">
    <subcellularLocation>
        <location evidence="1">Membrane</location>
        <topology evidence="1">Multi-pass membrane protein</topology>
    </subcellularLocation>
</comment>
<evidence type="ECO:0000256" key="3">
    <source>
        <dbReference type="ARBA" id="ARBA00022989"/>
    </source>
</evidence>
<dbReference type="SUPFAM" id="SSF103473">
    <property type="entry name" value="MFS general substrate transporter"/>
    <property type="match status" value="1"/>
</dbReference>
<feature type="transmembrane region" description="Helical" evidence="5">
    <location>
        <begin position="761"/>
        <end position="783"/>
    </location>
</feature>
<feature type="transmembrane region" description="Helical" evidence="5">
    <location>
        <begin position="707"/>
        <end position="725"/>
    </location>
</feature>
<dbReference type="GO" id="GO:0003824">
    <property type="term" value="F:catalytic activity"/>
    <property type="evidence" value="ECO:0007669"/>
    <property type="project" value="InterPro"/>
</dbReference>
<dbReference type="Gene3D" id="3.60.10.10">
    <property type="entry name" value="Endonuclease/exonuclease/phosphatase"/>
    <property type="match status" value="1"/>
</dbReference>
<feature type="transmembrane region" description="Helical" evidence="5">
    <location>
        <begin position="737"/>
        <end position="755"/>
    </location>
</feature>
<dbReference type="PROSITE" id="PS00216">
    <property type="entry name" value="SUGAR_TRANSPORT_1"/>
    <property type="match status" value="1"/>
</dbReference>
<dbReference type="EMBL" id="JALNTZ010000001">
    <property type="protein sequence ID" value="KAJ3666001.1"/>
    <property type="molecule type" value="Genomic_DNA"/>
</dbReference>
<feature type="transmembrane region" description="Helical" evidence="5">
    <location>
        <begin position="370"/>
        <end position="390"/>
    </location>
</feature>
<evidence type="ECO:0000313" key="7">
    <source>
        <dbReference type="EMBL" id="KAJ3666001.1"/>
    </source>
</evidence>
<dbReference type="PANTHER" id="PTHR24064">
    <property type="entry name" value="SOLUTE CARRIER FAMILY 22 MEMBER"/>
    <property type="match status" value="1"/>
</dbReference>
<dbReference type="InterPro" id="IPR036259">
    <property type="entry name" value="MFS_trans_sf"/>
</dbReference>
<reference evidence="7" key="1">
    <citation type="journal article" date="2023" name="G3 (Bethesda)">
        <title>Whole genome assemblies of Zophobas morio and Tenebrio molitor.</title>
        <authorList>
            <person name="Kaur S."/>
            <person name="Stinson S.A."/>
            <person name="diCenzo G.C."/>
        </authorList>
    </citation>
    <scope>NUCLEOTIDE SEQUENCE</scope>
    <source>
        <strain evidence="7">QUZm001</strain>
    </source>
</reference>
<dbReference type="InterPro" id="IPR036691">
    <property type="entry name" value="Endo/exonu/phosph_ase_sf"/>
</dbReference>
<feature type="transmembrane region" description="Helical" evidence="5">
    <location>
        <begin position="675"/>
        <end position="695"/>
    </location>
</feature>
<organism evidence="7 8">
    <name type="scientific">Zophobas morio</name>
    <dbReference type="NCBI Taxonomy" id="2755281"/>
    <lineage>
        <taxon>Eukaryota</taxon>
        <taxon>Metazoa</taxon>
        <taxon>Ecdysozoa</taxon>
        <taxon>Arthropoda</taxon>
        <taxon>Hexapoda</taxon>
        <taxon>Insecta</taxon>
        <taxon>Pterygota</taxon>
        <taxon>Neoptera</taxon>
        <taxon>Endopterygota</taxon>
        <taxon>Coleoptera</taxon>
        <taxon>Polyphaga</taxon>
        <taxon>Cucujiformia</taxon>
        <taxon>Tenebrionidae</taxon>
        <taxon>Zophobas</taxon>
    </lineage>
</organism>
<gene>
    <name evidence="7" type="ORF">Zmor_001463</name>
</gene>
<dbReference type="GO" id="GO:0016020">
    <property type="term" value="C:membrane"/>
    <property type="evidence" value="ECO:0007669"/>
    <property type="project" value="UniProtKB-SubCell"/>
</dbReference>
<feature type="domain" description="Major facilitator superfamily (MFS) profile" evidence="6">
    <location>
        <begin position="431"/>
        <end position="848"/>
    </location>
</feature>